<evidence type="ECO:0000313" key="3">
    <source>
        <dbReference type="EMBL" id="RBP45278.1"/>
    </source>
</evidence>
<evidence type="ECO:0000256" key="2">
    <source>
        <dbReference type="ARBA" id="ARBA00023002"/>
    </source>
</evidence>
<dbReference type="InterPro" id="IPR036291">
    <property type="entry name" value="NAD(P)-bd_dom_sf"/>
</dbReference>
<proteinExistence type="inferred from homology"/>
<dbReference type="Proteomes" id="UP000253426">
    <property type="component" value="Unassembled WGS sequence"/>
</dbReference>
<dbReference type="NCBIfam" id="NF009466">
    <property type="entry name" value="PRK12826.1-2"/>
    <property type="match status" value="1"/>
</dbReference>
<evidence type="ECO:0000313" key="4">
    <source>
        <dbReference type="Proteomes" id="UP000253426"/>
    </source>
</evidence>
<keyword evidence="4" id="KW-1185">Reference proteome</keyword>
<dbReference type="EMBL" id="QNRR01000003">
    <property type="protein sequence ID" value="RBP45278.1"/>
    <property type="molecule type" value="Genomic_DNA"/>
</dbReference>
<dbReference type="OrthoDB" id="9803333at2"/>
<dbReference type="Gene3D" id="3.40.50.720">
    <property type="entry name" value="NAD(P)-binding Rossmann-like Domain"/>
    <property type="match status" value="1"/>
</dbReference>
<dbReference type="InterPro" id="IPR002347">
    <property type="entry name" value="SDR_fam"/>
</dbReference>
<comment type="similarity">
    <text evidence="1">Belongs to the short-chain dehydrogenases/reductases (SDR) family.</text>
</comment>
<dbReference type="PANTHER" id="PTHR24321:SF15">
    <property type="entry name" value="OXIDOREDUCTASE UCPA"/>
    <property type="match status" value="1"/>
</dbReference>
<dbReference type="Pfam" id="PF13561">
    <property type="entry name" value="adh_short_C2"/>
    <property type="match status" value="1"/>
</dbReference>
<protein>
    <submittedName>
        <fullName evidence="3">3-oxoacyl-[acyl-carrier protein] reductase</fullName>
    </submittedName>
</protein>
<sequence length="250" mass="26272">MNNLDLTNQTAVITGGARGIGYAIAQRLLQSGASVSLWDVDDAALQSAKAKLTSLGDVHTAKVDVTSESSTQAAADATAAHFGYISVVVNNAGIAGTNAKTWELDVTDWRRVVDIDLTGVFLVCRATIPYLLKNGYGRVVNIASVAGKEGNPNAAHYSAAKAGVIGLTKSLGKELATSNICVNCVTPAVIETDILKQLTQQHIDYMRSKIPMNRFGKVEEAASLVGWLCSADCSFSTGAVFDLTGGRATY</sequence>
<organism evidence="3 4">
    <name type="scientific">Roseimicrobium gellanilyticum</name>
    <dbReference type="NCBI Taxonomy" id="748857"/>
    <lineage>
        <taxon>Bacteria</taxon>
        <taxon>Pseudomonadati</taxon>
        <taxon>Verrucomicrobiota</taxon>
        <taxon>Verrucomicrobiia</taxon>
        <taxon>Verrucomicrobiales</taxon>
        <taxon>Verrucomicrobiaceae</taxon>
        <taxon>Roseimicrobium</taxon>
    </lineage>
</organism>
<evidence type="ECO:0000256" key="1">
    <source>
        <dbReference type="ARBA" id="ARBA00006484"/>
    </source>
</evidence>
<dbReference type="RefSeq" id="WP_113958405.1">
    <property type="nucleotide sequence ID" value="NZ_QNRR01000003.1"/>
</dbReference>
<dbReference type="PANTHER" id="PTHR24321">
    <property type="entry name" value="DEHYDROGENASES, SHORT CHAIN"/>
    <property type="match status" value="1"/>
</dbReference>
<dbReference type="AlphaFoldDB" id="A0A366HR45"/>
<dbReference type="GO" id="GO:0016491">
    <property type="term" value="F:oxidoreductase activity"/>
    <property type="evidence" value="ECO:0007669"/>
    <property type="project" value="UniProtKB-KW"/>
</dbReference>
<comment type="caution">
    <text evidence="3">The sequence shown here is derived from an EMBL/GenBank/DDBJ whole genome shotgun (WGS) entry which is preliminary data.</text>
</comment>
<dbReference type="FunFam" id="3.40.50.720:FF:000173">
    <property type="entry name" value="3-oxoacyl-[acyl-carrier protein] reductase"/>
    <property type="match status" value="1"/>
</dbReference>
<dbReference type="SUPFAM" id="SSF51735">
    <property type="entry name" value="NAD(P)-binding Rossmann-fold domains"/>
    <property type="match status" value="1"/>
</dbReference>
<accession>A0A366HR45</accession>
<reference evidence="3 4" key="1">
    <citation type="submission" date="2018-06" db="EMBL/GenBank/DDBJ databases">
        <title>Genomic Encyclopedia of Type Strains, Phase IV (KMG-IV): sequencing the most valuable type-strain genomes for metagenomic binning, comparative biology and taxonomic classification.</title>
        <authorList>
            <person name="Goeker M."/>
        </authorList>
    </citation>
    <scope>NUCLEOTIDE SEQUENCE [LARGE SCALE GENOMIC DNA]</scope>
    <source>
        <strain evidence="3 4">DSM 25532</strain>
    </source>
</reference>
<dbReference type="PRINTS" id="PR00081">
    <property type="entry name" value="GDHRDH"/>
</dbReference>
<keyword evidence="2" id="KW-0560">Oxidoreductase</keyword>
<dbReference type="PRINTS" id="PR00080">
    <property type="entry name" value="SDRFAMILY"/>
</dbReference>
<name>A0A366HR45_9BACT</name>
<dbReference type="PROSITE" id="PS00061">
    <property type="entry name" value="ADH_SHORT"/>
    <property type="match status" value="1"/>
</dbReference>
<dbReference type="InterPro" id="IPR020904">
    <property type="entry name" value="Sc_DH/Rdtase_CS"/>
</dbReference>
<gene>
    <name evidence="3" type="ORF">DES53_103276</name>
</gene>